<feature type="transmembrane region" description="Helical" evidence="3">
    <location>
        <begin position="192"/>
        <end position="210"/>
    </location>
</feature>
<evidence type="ECO:0000256" key="2">
    <source>
        <dbReference type="SAM" id="MobiDB-lite"/>
    </source>
</evidence>
<feature type="compositionally biased region" description="Low complexity" evidence="2">
    <location>
        <begin position="733"/>
        <end position="750"/>
    </location>
</feature>
<protein>
    <submittedName>
        <fullName evidence="4">Uncharacterized protein</fullName>
    </submittedName>
</protein>
<feature type="transmembrane region" description="Helical" evidence="3">
    <location>
        <begin position="1093"/>
        <end position="1109"/>
    </location>
</feature>
<reference evidence="5" key="1">
    <citation type="submission" date="2016-10" db="EMBL/GenBank/DDBJ databases">
        <authorList>
            <person name="Varghese N."/>
            <person name="Submissions S."/>
        </authorList>
    </citation>
    <scope>NUCLEOTIDE SEQUENCE [LARGE SCALE GENOMIC DNA]</scope>
    <source>
        <strain evidence="5">DSM 44718</strain>
    </source>
</reference>
<feature type="transmembrane region" description="Helical" evidence="3">
    <location>
        <begin position="650"/>
        <end position="673"/>
    </location>
</feature>
<feature type="transmembrane region" description="Helical" evidence="3">
    <location>
        <begin position="297"/>
        <end position="317"/>
    </location>
</feature>
<dbReference type="AlphaFoldDB" id="A0A1H3R2Q3"/>
<feature type="transmembrane region" description="Helical" evidence="3">
    <location>
        <begin position="240"/>
        <end position="259"/>
    </location>
</feature>
<feature type="transmembrane region" description="Helical" evidence="3">
    <location>
        <begin position="987"/>
        <end position="1004"/>
    </location>
</feature>
<evidence type="ECO:0000256" key="3">
    <source>
        <dbReference type="SAM" id="Phobius"/>
    </source>
</evidence>
<feature type="coiled-coil region" evidence="1">
    <location>
        <begin position="32"/>
        <end position="66"/>
    </location>
</feature>
<feature type="transmembrane region" description="Helical" evidence="3">
    <location>
        <begin position="693"/>
        <end position="713"/>
    </location>
</feature>
<keyword evidence="3" id="KW-0472">Membrane</keyword>
<feature type="transmembrane region" description="Helical" evidence="3">
    <location>
        <begin position="835"/>
        <end position="853"/>
    </location>
</feature>
<feature type="transmembrane region" description="Helical" evidence="3">
    <location>
        <begin position="104"/>
        <end position="128"/>
    </location>
</feature>
<keyword evidence="1" id="KW-0175">Coiled coil</keyword>
<feature type="transmembrane region" description="Helical" evidence="3">
    <location>
        <begin position="561"/>
        <end position="581"/>
    </location>
</feature>
<feature type="transmembrane region" description="Helical" evidence="3">
    <location>
        <begin position="350"/>
        <end position="369"/>
    </location>
</feature>
<gene>
    <name evidence="4" type="ORF">SAMN05421684_3424</name>
</gene>
<feature type="compositionally biased region" description="Low complexity" evidence="2">
    <location>
        <begin position="759"/>
        <end position="777"/>
    </location>
</feature>
<feature type="transmembrane region" description="Helical" evidence="3">
    <location>
        <begin position="163"/>
        <end position="180"/>
    </location>
</feature>
<feature type="transmembrane region" description="Helical" evidence="3">
    <location>
        <begin position="907"/>
        <end position="928"/>
    </location>
</feature>
<sequence>MSYPCPSCRTPASLETGCPGCGRGPDLDAAEVVRLNHEIATLTVAVEQARQAHADLAAQLSAAHRQREEAAARVRLAAFVAAAPVVAVPPSAARPETSPRTAQNVLFTLGALLFGAAAIIFTGVAWTYGATGRAVSLAVVTALVLAVPPLTVRRGLRSTAETFAALGMLMIVLDGYAAWYSDLLGVGSLEGAPYAALVCVVTAAAGVGYGRLTGLHAPRLAALAAVQPLLPLLAEWLDAPVGGWALAFGGTAAINLLLVRADGLATRVLGWVGYGCAQIASGVCALVVLFVGGDTPALLTGLPVLLVSVLLVAAGIVGRARWLAVGGAVTVPPAVAIAILRPVAELNASYLLVVAAATVLVIALAAVRLPVARPGALVTVGTFMLITAAVALTVAVATMAASMPPFTAEGTLDRTWLPDWQLPAALALGTAALALLVPADWRRAVVTGGGVLVVLALPTWLALPWWAISALGLGVAAVLLLTFRPAWELSVAAALLTGHAVVVGLARPWSTAAVFGALALLGLAAAVRTRRAAVWWCGAGLAAVPAAVAATVYAAGAGGAWSARAGLAALAVPLAATLLFARQPRLVHFAPAAAGALSVGAVVVGIWPPLSELTEPAGVYPAVALLALAVATIGLRGTPRFLVGLAAVPLVLLASVLAALAVIVPLFAPYAWWEEAWTGAPEGVGLPGGTIDVTAGPAATLLILAAVCLATLVRAPAPTALPAETTPERAEPGPELAEPGPELAEPGSELAAPGREPAESGSEPAASAVGAPAPESVRPAEPGAERTEPGVLVGGGAWVWRPSGVAGGLVAVLAAFLAACGVIAVLVVAGAPWPVVPAITLAAGLAFGIAAAVRPAAAAAAMPALLLVGSGLSGLLPTPAATLVGLGAVIAAGAFAGAAGGQPAARVTGWLAAIAAGAGFAVAAVRAAELPLRHASFPVLAVGAVALGLGYLLRRRRPGVEGPAVDAVGHVAVLPALLLAWGDVPMAAGVATAWGAVLAVRAVLPEERARLPLAFAAGGSELLAWWFLLVTWEVALREAYTLPAAALALGAGYLGLRHNPRLGSWLALGPGLAAALLPSLAAVLVAGGQLERRLLLGVGAVAIVLIGAHRQWRAPVVAGGLTLVALTLHELAVWDLVPRWAYLAGGGLILIAVAMTYERRLRDLRKVRGALGRMT</sequence>
<dbReference type="InterPro" id="IPR058062">
    <property type="entry name" value="SCO7613_C"/>
</dbReference>
<feature type="transmembrane region" description="Helical" evidence="3">
    <location>
        <begin position="134"/>
        <end position="151"/>
    </location>
</feature>
<organism evidence="4 5">
    <name type="scientific">Asanoa ishikariensis</name>
    <dbReference type="NCBI Taxonomy" id="137265"/>
    <lineage>
        <taxon>Bacteria</taxon>
        <taxon>Bacillati</taxon>
        <taxon>Actinomycetota</taxon>
        <taxon>Actinomycetes</taxon>
        <taxon>Micromonosporales</taxon>
        <taxon>Micromonosporaceae</taxon>
        <taxon>Asanoa</taxon>
    </lineage>
</organism>
<dbReference type="RefSeq" id="WP_143049788.1">
    <property type="nucleotide sequence ID" value="NZ_BOND01000008.1"/>
</dbReference>
<name>A0A1H3R2Q3_9ACTN</name>
<dbReference type="STRING" id="137265.SAMN05421684_3424"/>
<feature type="transmembrane region" description="Helical" evidence="3">
    <location>
        <begin position="1065"/>
        <end position="1087"/>
    </location>
</feature>
<keyword evidence="5" id="KW-1185">Reference proteome</keyword>
<feature type="transmembrane region" description="Helical" evidence="3">
    <location>
        <begin position="805"/>
        <end position="829"/>
    </location>
</feature>
<feature type="transmembrane region" description="Helical" evidence="3">
    <location>
        <begin position="1140"/>
        <end position="1157"/>
    </location>
</feature>
<feature type="transmembrane region" description="Helical" evidence="3">
    <location>
        <begin position="322"/>
        <end position="344"/>
    </location>
</feature>
<dbReference type="EMBL" id="FNQB01000002">
    <property type="protein sequence ID" value="SDZ20094.1"/>
    <property type="molecule type" value="Genomic_DNA"/>
</dbReference>
<feature type="transmembrane region" description="Helical" evidence="3">
    <location>
        <begin position="420"/>
        <end position="437"/>
    </location>
</feature>
<feature type="transmembrane region" description="Helical" evidence="3">
    <location>
        <begin position="534"/>
        <end position="555"/>
    </location>
</feature>
<evidence type="ECO:0000313" key="4">
    <source>
        <dbReference type="EMBL" id="SDZ20094.1"/>
    </source>
</evidence>
<proteinExistence type="predicted"/>
<feature type="transmembrane region" description="Helical" evidence="3">
    <location>
        <begin position="444"/>
        <end position="460"/>
    </location>
</feature>
<feature type="region of interest" description="Disordered" evidence="2">
    <location>
        <begin position="720"/>
        <end position="788"/>
    </location>
</feature>
<feature type="transmembrane region" description="Helical" evidence="3">
    <location>
        <begin position="376"/>
        <end position="400"/>
    </location>
</feature>
<feature type="transmembrane region" description="Helical" evidence="3">
    <location>
        <begin position="512"/>
        <end position="527"/>
    </location>
</feature>
<feature type="transmembrane region" description="Helical" evidence="3">
    <location>
        <begin position="934"/>
        <end position="952"/>
    </location>
</feature>
<evidence type="ECO:0000313" key="5">
    <source>
        <dbReference type="Proteomes" id="UP000199632"/>
    </source>
</evidence>
<evidence type="ECO:0000256" key="1">
    <source>
        <dbReference type="SAM" id="Coils"/>
    </source>
</evidence>
<dbReference type="Proteomes" id="UP000199632">
    <property type="component" value="Unassembled WGS sequence"/>
</dbReference>
<keyword evidence="3" id="KW-0812">Transmembrane</keyword>
<feature type="transmembrane region" description="Helical" evidence="3">
    <location>
        <begin position="588"/>
        <end position="607"/>
    </location>
</feature>
<dbReference type="OrthoDB" id="5167942at2"/>
<accession>A0A1H3R2Q3</accession>
<feature type="transmembrane region" description="Helical" evidence="3">
    <location>
        <begin position="217"/>
        <end position="234"/>
    </location>
</feature>
<feature type="transmembrane region" description="Helical" evidence="3">
    <location>
        <begin position="271"/>
        <end position="291"/>
    </location>
</feature>
<keyword evidence="3" id="KW-1133">Transmembrane helix</keyword>
<dbReference type="NCBIfam" id="NF047321">
    <property type="entry name" value="SCO7613_CTERM"/>
    <property type="match status" value="1"/>
</dbReference>
<feature type="transmembrane region" description="Helical" evidence="3">
    <location>
        <begin position="1011"/>
        <end position="1028"/>
    </location>
</feature>
<feature type="transmembrane region" description="Helical" evidence="3">
    <location>
        <begin position="619"/>
        <end position="638"/>
    </location>
</feature>